<keyword evidence="2" id="KW-0805">Transcription regulation</keyword>
<dbReference type="InterPro" id="IPR001005">
    <property type="entry name" value="SANT/Myb"/>
</dbReference>
<dbReference type="InterPro" id="IPR007526">
    <property type="entry name" value="SWIRM"/>
</dbReference>
<feature type="compositionally biased region" description="Basic and acidic residues" evidence="3">
    <location>
        <begin position="346"/>
        <end position="359"/>
    </location>
</feature>
<dbReference type="AlphaFoldDB" id="D5A897"/>
<name>D5A897_PICSI</name>
<dbReference type="EMBL" id="BT122382">
    <property type="protein sequence ID" value="ADE75766.1"/>
    <property type="molecule type" value="mRNA"/>
</dbReference>
<dbReference type="FunFam" id="1.10.10.10:FF:000087">
    <property type="entry name" value="Transcriptional adapter 2"/>
    <property type="match status" value="1"/>
</dbReference>
<dbReference type="PANTHER" id="PTHR12374:SF20">
    <property type="entry name" value="TRANSCRIPTIONAL ADAPTER 2-ALPHA"/>
    <property type="match status" value="1"/>
</dbReference>
<dbReference type="GO" id="GO:0006357">
    <property type="term" value="P:regulation of transcription by RNA polymerase II"/>
    <property type="evidence" value="ECO:0007669"/>
    <property type="project" value="InterPro"/>
</dbReference>
<evidence type="ECO:0000256" key="2">
    <source>
        <dbReference type="PIRNR" id="PIRNR025024"/>
    </source>
</evidence>
<dbReference type="InterPro" id="IPR016827">
    <property type="entry name" value="Ada2/TADA2"/>
</dbReference>
<reference evidence="6" key="1">
    <citation type="submission" date="2010-04" db="EMBL/GenBank/DDBJ databases">
        <authorList>
            <person name="Reid K.E."/>
            <person name="Liao N."/>
            <person name="Chan S."/>
            <person name="Docking R."/>
            <person name="Taylor G."/>
            <person name="Moore R."/>
            <person name="Mayo M."/>
            <person name="Munro S."/>
            <person name="King J."/>
            <person name="Yanchuk A."/>
            <person name="Holt R."/>
            <person name="Jones S."/>
            <person name="Marra M."/>
            <person name="Ritland C.E."/>
            <person name="Ritland K."/>
            <person name="Bohlmann J."/>
        </authorList>
    </citation>
    <scope>NUCLEOTIDE SEQUENCE</scope>
    <source>
        <tissue evidence="6">Buds collected with no treatment. Collection October 2007</tissue>
    </source>
</reference>
<evidence type="ECO:0000313" key="6">
    <source>
        <dbReference type="EMBL" id="ADE75766.1"/>
    </source>
</evidence>
<dbReference type="PIRSF" id="PIRSF025024">
    <property type="entry name" value="Transcriptional_adaptor_2"/>
    <property type="match status" value="1"/>
</dbReference>
<dbReference type="GO" id="GO:0006338">
    <property type="term" value="P:chromatin remodeling"/>
    <property type="evidence" value="ECO:0007669"/>
    <property type="project" value="TreeGrafter"/>
</dbReference>
<feature type="region of interest" description="Disordered" evidence="3">
    <location>
        <begin position="121"/>
        <end position="203"/>
    </location>
</feature>
<proteinExistence type="evidence at transcript level"/>
<dbReference type="InterPro" id="IPR017884">
    <property type="entry name" value="SANT_dom"/>
</dbReference>
<dbReference type="PROSITE" id="PS51293">
    <property type="entry name" value="SANT"/>
    <property type="match status" value="1"/>
</dbReference>
<feature type="domain" description="SANT" evidence="5">
    <location>
        <begin position="23"/>
        <end position="61"/>
    </location>
</feature>
<dbReference type="Pfam" id="PF22941">
    <property type="entry name" value="TADA2A-like_3rd"/>
    <property type="match status" value="1"/>
</dbReference>
<evidence type="ECO:0000256" key="1">
    <source>
        <dbReference type="ARBA" id="ARBA00023242"/>
    </source>
</evidence>
<dbReference type="Pfam" id="PF00249">
    <property type="entry name" value="Myb_DNA-binding"/>
    <property type="match status" value="1"/>
</dbReference>
<dbReference type="PANTHER" id="PTHR12374">
    <property type="entry name" value="TRANSCRIPTIONAL ADAPTOR 2 ADA2 -RELATED"/>
    <property type="match status" value="1"/>
</dbReference>
<evidence type="ECO:0000259" key="4">
    <source>
        <dbReference type="PROSITE" id="PS50934"/>
    </source>
</evidence>
<feature type="domain" description="SWIRM" evidence="4">
    <location>
        <begin position="418"/>
        <end position="506"/>
    </location>
</feature>
<evidence type="ECO:0000256" key="3">
    <source>
        <dbReference type="SAM" id="MobiDB-lite"/>
    </source>
</evidence>
<comment type="subcellular location">
    <subcellularLocation>
        <location evidence="2">Nucleus</location>
    </subcellularLocation>
</comment>
<dbReference type="Gene3D" id="1.10.10.10">
    <property type="entry name" value="Winged helix-like DNA-binding domain superfamily/Winged helix DNA-binding domain"/>
    <property type="match status" value="1"/>
</dbReference>
<dbReference type="Gene3D" id="1.10.10.60">
    <property type="entry name" value="Homeodomain-like"/>
    <property type="match status" value="1"/>
</dbReference>
<sequence length="506" mass="56934">MIPLNGQKGEELHQVEIIWMVELQGVEMYGLGNWAEVADHVGTKTKSQCYDHYMMAYMNSPCYPLPDMSHVIGKTKAELLNMAKVHGEGKKGFSAYGDPILSKPPKEEPSISPLRIKVEDVNKDSSAEGRSPSTFIAEGENSENKANNLRGNGTGKKASNAVQVKEGSNGLVAGSPALAEDPLTNRSIGGKKPKASGEDGPPLLELSGYNPKRQEFDPEYDDDAEKPLAEMEFKENDSETDHELKLRMLRIYLSRLNERKRRKDFILERDLLHSRPLDKILSKEEKELYQRCRVFMRFHSQEEHNALLDGLNMERRLRQRIEELQEYRAAGCHTLAEGEQYAAEKKKREAEANQKKSKESYQMAASAKVAQRANRTTNRERGEGDGSPGGMVDNQKIKSTAGQAPVGNNTCPAATGQKGTKKSLIQWDIMGFPGTELLSVTERQLCTQNRLLPAHYLKMKELLMLESLKGSSVKRSDAYRFFKVDHDKVDRVYDLLSRMGWIQGEE</sequence>
<organism evidence="6">
    <name type="scientific">Picea sitchensis</name>
    <name type="common">Sitka spruce</name>
    <name type="synonym">Pinus sitchensis</name>
    <dbReference type="NCBI Taxonomy" id="3332"/>
    <lineage>
        <taxon>Eukaryota</taxon>
        <taxon>Viridiplantae</taxon>
        <taxon>Streptophyta</taxon>
        <taxon>Embryophyta</taxon>
        <taxon>Tracheophyta</taxon>
        <taxon>Spermatophyta</taxon>
        <taxon>Pinopsida</taxon>
        <taxon>Pinidae</taxon>
        <taxon>Conifers I</taxon>
        <taxon>Pinales</taxon>
        <taxon>Pinaceae</taxon>
        <taxon>Picea</taxon>
    </lineage>
</organism>
<dbReference type="InterPro" id="IPR009057">
    <property type="entry name" value="Homeodomain-like_sf"/>
</dbReference>
<protein>
    <recommendedName>
        <fullName evidence="2">Transcriptional adapter</fullName>
    </recommendedName>
</protein>
<dbReference type="InterPro" id="IPR055141">
    <property type="entry name" value="TADA2A_B-like_dom"/>
</dbReference>
<accession>D5A897</accession>
<dbReference type="GO" id="GO:0003713">
    <property type="term" value="F:transcription coactivator activity"/>
    <property type="evidence" value="ECO:0007669"/>
    <property type="project" value="InterPro"/>
</dbReference>
<feature type="region of interest" description="Disordered" evidence="3">
    <location>
        <begin position="346"/>
        <end position="394"/>
    </location>
</feature>
<dbReference type="GO" id="GO:0003682">
    <property type="term" value="F:chromatin binding"/>
    <property type="evidence" value="ECO:0007669"/>
    <property type="project" value="TreeGrafter"/>
</dbReference>
<keyword evidence="2" id="KW-0804">Transcription</keyword>
<dbReference type="SUPFAM" id="SSF46689">
    <property type="entry name" value="Homeodomain-like"/>
    <property type="match status" value="2"/>
</dbReference>
<dbReference type="InterPro" id="IPR036388">
    <property type="entry name" value="WH-like_DNA-bd_sf"/>
</dbReference>
<keyword evidence="1 2" id="KW-0539">Nucleus</keyword>
<evidence type="ECO:0000259" key="5">
    <source>
        <dbReference type="PROSITE" id="PS51293"/>
    </source>
</evidence>
<dbReference type="PROSITE" id="PS50934">
    <property type="entry name" value="SWIRM"/>
    <property type="match status" value="1"/>
</dbReference>
<dbReference type="GO" id="GO:0005634">
    <property type="term" value="C:nucleus"/>
    <property type="evidence" value="ECO:0007669"/>
    <property type="project" value="UniProtKB-SubCell"/>
</dbReference>
<dbReference type="CDD" id="cd00167">
    <property type="entry name" value="SANT"/>
    <property type="match status" value="1"/>
</dbReference>